<evidence type="ECO:0000256" key="2">
    <source>
        <dbReference type="ARBA" id="ARBA00004481"/>
    </source>
</evidence>
<dbReference type="InterPro" id="IPR007234">
    <property type="entry name" value="Vps53_N"/>
</dbReference>
<keyword evidence="6" id="KW-0472">Membrane</keyword>
<evidence type="ECO:0000256" key="1">
    <source>
        <dbReference type="ARBA" id="ARBA00004150"/>
    </source>
</evidence>
<gene>
    <name evidence="10" type="ORF">WJX75_000305</name>
</gene>
<dbReference type="InterPro" id="IPR031745">
    <property type="entry name" value="Vps53_C"/>
</dbReference>
<keyword evidence="5" id="KW-0333">Golgi apparatus</keyword>
<reference evidence="10 11" key="1">
    <citation type="journal article" date="2024" name="Nat. Commun.">
        <title>Phylogenomics reveals the evolutionary origins of lichenization in chlorophyte algae.</title>
        <authorList>
            <person name="Puginier C."/>
            <person name="Libourel C."/>
            <person name="Otte J."/>
            <person name="Skaloud P."/>
            <person name="Haon M."/>
            <person name="Grisel S."/>
            <person name="Petersen M."/>
            <person name="Berrin J.G."/>
            <person name="Delaux P.M."/>
            <person name="Dal Grande F."/>
            <person name="Keller J."/>
        </authorList>
    </citation>
    <scope>NUCLEOTIDE SEQUENCE [LARGE SCALE GENOMIC DNA]</scope>
    <source>
        <strain evidence="10 11">SAG 216-7</strain>
    </source>
</reference>
<feature type="domain" description="Vps53 C-terminal" evidence="9">
    <location>
        <begin position="705"/>
        <end position="783"/>
    </location>
</feature>
<protein>
    <recommendedName>
        <fullName evidence="12">Vps53 N-terminal domain-containing protein</fullName>
    </recommendedName>
</protein>
<dbReference type="Pfam" id="PF04100">
    <property type="entry name" value="Vps53_N"/>
    <property type="match status" value="1"/>
</dbReference>
<proteinExistence type="inferred from homology"/>
<accession>A0ABR2YYU3</accession>
<dbReference type="Proteomes" id="UP001491310">
    <property type="component" value="Unassembled WGS sequence"/>
</dbReference>
<feature type="domain" description="Vps53 N-terminal" evidence="8">
    <location>
        <begin position="38"/>
        <end position="470"/>
    </location>
</feature>
<comment type="subcellular location">
    <subcellularLocation>
        <location evidence="2">Endosome membrane</location>
        <topology evidence="2">Peripheral membrane protein</topology>
    </subcellularLocation>
    <subcellularLocation>
        <location evidence="1">Golgi apparatus</location>
        <location evidence="1">trans-Golgi network membrane</location>
        <topology evidence="1">Peripheral membrane protein</topology>
    </subcellularLocation>
</comment>
<evidence type="ECO:0000259" key="9">
    <source>
        <dbReference type="Pfam" id="PF16854"/>
    </source>
</evidence>
<comment type="caution">
    <text evidence="10">The sequence shown here is derived from an EMBL/GenBank/DDBJ whole genome shotgun (WGS) entry which is preliminary data.</text>
</comment>
<evidence type="ECO:0000256" key="4">
    <source>
        <dbReference type="ARBA" id="ARBA00022753"/>
    </source>
</evidence>
<dbReference type="EMBL" id="JALJOT010000002">
    <property type="protein sequence ID" value="KAK9917048.1"/>
    <property type="molecule type" value="Genomic_DNA"/>
</dbReference>
<evidence type="ECO:0000259" key="8">
    <source>
        <dbReference type="Pfam" id="PF04100"/>
    </source>
</evidence>
<comment type="similarity">
    <text evidence="3">Belongs to the VPS53 family.</text>
</comment>
<dbReference type="Pfam" id="PF16854">
    <property type="entry name" value="VPS53_C"/>
    <property type="match status" value="1"/>
</dbReference>
<evidence type="ECO:0000313" key="10">
    <source>
        <dbReference type="EMBL" id="KAK9917048.1"/>
    </source>
</evidence>
<evidence type="ECO:0000256" key="6">
    <source>
        <dbReference type="ARBA" id="ARBA00023136"/>
    </source>
</evidence>
<dbReference type="PANTHER" id="PTHR12820:SF0">
    <property type="entry name" value="VACUOLAR PROTEIN SORTING-ASSOCIATED PROTEIN 53 HOMOLOG"/>
    <property type="match status" value="1"/>
</dbReference>
<evidence type="ECO:0000313" key="11">
    <source>
        <dbReference type="Proteomes" id="UP001491310"/>
    </source>
</evidence>
<keyword evidence="4" id="KW-0967">Endosome</keyword>
<evidence type="ECO:0000256" key="7">
    <source>
        <dbReference type="SAM" id="MobiDB-lite"/>
    </source>
</evidence>
<organism evidence="10 11">
    <name type="scientific">Coccomyxa subellipsoidea</name>
    <dbReference type="NCBI Taxonomy" id="248742"/>
    <lineage>
        <taxon>Eukaryota</taxon>
        <taxon>Viridiplantae</taxon>
        <taxon>Chlorophyta</taxon>
        <taxon>core chlorophytes</taxon>
        <taxon>Trebouxiophyceae</taxon>
        <taxon>Trebouxiophyceae incertae sedis</taxon>
        <taxon>Coccomyxaceae</taxon>
        <taxon>Coccomyxa</taxon>
    </lineage>
</organism>
<dbReference type="Gene3D" id="1.10.357.110">
    <property type="entry name" value="Vacuolar protein sorting-associated protein 53, C-terminus"/>
    <property type="match status" value="1"/>
</dbReference>
<dbReference type="PANTHER" id="PTHR12820">
    <property type="entry name" value="VACUOLAR SORTING PROTEIN 53"/>
    <property type="match status" value="1"/>
</dbReference>
<evidence type="ECO:0000256" key="3">
    <source>
        <dbReference type="ARBA" id="ARBA00008628"/>
    </source>
</evidence>
<feature type="compositionally biased region" description="Basic and acidic residues" evidence="7">
    <location>
        <begin position="377"/>
        <end position="392"/>
    </location>
</feature>
<dbReference type="InterPro" id="IPR038260">
    <property type="entry name" value="Vps53_C_sf"/>
</dbReference>
<name>A0ABR2YYU3_9CHLO</name>
<sequence>MAATESAAVQARIATSTSPGTNVIVTSGSVQQDAFDSDDFDAVAYINEMFPTESSLVSLDPLIGNLKQKIRKVDQEILTAVRQQSSSGSRARQDLTAAKAAIEELFGKIGEIRRKAEASEVMVQEICRDIRKLDFAKTHLTHTITALRRLAMLVNAVDQLQRAVERGEYAEAARLLEAVQQLAAHFASFGSVPKVAELSGRVSALQMSLQLSAMREFELLGTGEDKPNPLLLERLRACCLVIDVLGFKAREELIESVCHKEVGVYQQIFSTSGETAQIERTERRYGWLRRRLRAKAEIWAIFPESWRLPQRMCLLFAQVTRTHLAEILDNKAAELSNNVEALLVAVKATNDFEQEMAKRFGGGGSGDSVADEDEERSEGYEGDDHSPASRVRQRYERIFKEREERGGGAGDASEDEAARAAAAARDAANAAARTAFHGVISSVFTKHLRVYIEAEEKGLRETLEALIREESWKPMEDAAQTNVLRSASELFAVIKKSLQRCARFVSRGEPMLHLMGAFQRVLQQYAARLVARLPKTAAGGTTGQAGAGTLDWYIKLNDEDTVVVCTIIATAEYCIEVVGALGRSVAKTVDPPFGNKVSVTEEEDEFQLVVTACLSVLILGCETKLDAALLQMTRMPWASLEAVGDQSDFVTMFSRVLAETAPRVGPALSALHFRYFCDKLAVSFCPRFIEYIFRCRKVSEAGSQQLLLDTQAIKALLLDFPSAGKPDEVAHASFSGHVAREMGKAEALLKVIGSRPEVLVDNFFTLMPSGSPADFQRILELKVMRRNEQQTATDLFNKRIGRPGPAAAYVRSAVPAPVAPAAAAAPATTAAAAAPRYVPAAAPVAAPAPAAAPASAAAVAYAAARPSAAGRAQPATTTQEFVSRFRFGGSTAAARSSAAAAGEKMRETMAGSLAAMKNLNLGFSRNARE</sequence>
<evidence type="ECO:0000256" key="5">
    <source>
        <dbReference type="ARBA" id="ARBA00023034"/>
    </source>
</evidence>
<feature type="region of interest" description="Disordered" evidence="7">
    <location>
        <begin position="357"/>
        <end position="392"/>
    </location>
</feature>
<dbReference type="InterPro" id="IPR039766">
    <property type="entry name" value="Vps53"/>
</dbReference>
<keyword evidence="11" id="KW-1185">Reference proteome</keyword>
<evidence type="ECO:0008006" key="12">
    <source>
        <dbReference type="Google" id="ProtNLM"/>
    </source>
</evidence>